<name>A0A0D0BXN3_9AGAM</name>
<evidence type="ECO:0000313" key="2">
    <source>
        <dbReference type="EMBL" id="KIK75932.1"/>
    </source>
</evidence>
<feature type="compositionally biased region" description="Polar residues" evidence="1">
    <location>
        <begin position="58"/>
        <end position="70"/>
    </location>
</feature>
<dbReference type="OrthoDB" id="2657243at2759"/>
<sequence>MSSFQDQIIECYYQSTPFQQLVMYPTLAPHLVPDHVKENQPPQTPISQPSAPRPLGSVASQERNFGSIVTNERAPHPLGSPVQLSEASAPLSSTATPLASQGEANDASVIMKICREFLVSVSVSVLQAVTSKAPGRHGRAKIQKVTTVKQLRLPLEGMSRKNFLVEALDAHKLTEDYKPEFPFKLWWTGSPGGQKGAATVSTELEFSAPLQSIVKKSGNCNVMITFDLDEMSAFRKTKRVRVFINYWVVLTTFAKPIALTEFPDRSVPFDGYEEFEDVAASKVPRLDNYSDSARLNGHYILRLKGQWKCQEHTGEHGEPGFCYIKPDGGHFGLNTRRLGAWGATWAAQKASLLVPPNCNEFEGVHGGLVTPRPRGRTGPVPRQPSPAATSSPAIDMNLINSLLAAAILPMVSQLSQSQLHLPKPPSFLPPSLASTPESPLVLNDLVAMLEAFHAETSIDIVGRAQDLAHLDFTSDIISKLPLDRLAAAVTLHEGSAFRLQEFAQAWVARKNEKSRIEF</sequence>
<reference evidence="3" key="2">
    <citation type="submission" date="2015-01" db="EMBL/GenBank/DDBJ databases">
        <title>Evolutionary Origins and Diversification of the Mycorrhizal Mutualists.</title>
        <authorList>
            <consortium name="DOE Joint Genome Institute"/>
            <consortium name="Mycorrhizal Genomics Consortium"/>
            <person name="Kohler A."/>
            <person name="Kuo A."/>
            <person name="Nagy L.G."/>
            <person name="Floudas D."/>
            <person name="Copeland A."/>
            <person name="Barry K.W."/>
            <person name="Cichocki N."/>
            <person name="Veneault-Fourrey C."/>
            <person name="LaButti K."/>
            <person name="Lindquist E.A."/>
            <person name="Lipzen A."/>
            <person name="Lundell T."/>
            <person name="Morin E."/>
            <person name="Murat C."/>
            <person name="Riley R."/>
            <person name="Ohm R."/>
            <person name="Sun H."/>
            <person name="Tunlid A."/>
            <person name="Henrissat B."/>
            <person name="Grigoriev I.V."/>
            <person name="Hibbett D.S."/>
            <person name="Martin F."/>
        </authorList>
    </citation>
    <scope>NUCLEOTIDE SEQUENCE [LARGE SCALE GENOMIC DNA]</scope>
    <source>
        <strain evidence="3">Ve08.2h10</strain>
    </source>
</reference>
<gene>
    <name evidence="2" type="ORF">PAXRUDRAFT_18562</name>
</gene>
<dbReference type="AlphaFoldDB" id="A0A0D0BXN3"/>
<accession>A0A0D0BXN3</accession>
<feature type="compositionally biased region" description="Polar residues" evidence="1">
    <location>
        <begin position="82"/>
        <end position="100"/>
    </location>
</feature>
<protein>
    <submittedName>
        <fullName evidence="2">Uncharacterized protein</fullName>
    </submittedName>
</protein>
<dbReference type="Proteomes" id="UP000054538">
    <property type="component" value="Unassembled WGS sequence"/>
</dbReference>
<reference evidence="2 3" key="1">
    <citation type="submission" date="2014-04" db="EMBL/GenBank/DDBJ databases">
        <authorList>
            <consortium name="DOE Joint Genome Institute"/>
            <person name="Kuo A."/>
            <person name="Kohler A."/>
            <person name="Jargeat P."/>
            <person name="Nagy L.G."/>
            <person name="Floudas D."/>
            <person name="Copeland A."/>
            <person name="Barry K.W."/>
            <person name="Cichocki N."/>
            <person name="Veneault-Fourrey C."/>
            <person name="LaButti K."/>
            <person name="Lindquist E.A."/>
            <person name="Lipzen A."/>
            <person name="Lundell T."/>
            <person name="Morin E."/>
            <person name="Murat C."/>
            <person name="Sun H."/>
            <person name="Tunlid A."/>
            <person name="Henrissat B."/>
            <person name="Grigoriev I.V."/>
            <person name="Hibbett D.S."/>
            <person name="Martin F."/>
            <person name="Nordberg H.P."/>
            <person name="Cantor M.N."/>
            <person name="Hua S.X."/>
        </authorList>
    </citation>
    <scope>NUCLEOTIDE SEQUENCE [LARGE SCALE GENOMIC DNA]</scope>
    <source>
        <strain evidence="2 3">Ve08.2h10</strain>
    </source>
</reference>
<organism evidence="2 3">
    <name type="scientific">Paxillus rubicundulus Ve08.2h10</name>
    <dbReference type="NCBI Taxonomy" id="930991"/>
    <lineage>
        <taxon>Eukaryota</taxon>
        <taxon>Fungi</taxon>
        <taxon>Dikarya</taxon>
        <taxon>Basidiomycota</taxon>
        <taxon>Agaricomycotina</taxon>
        <taxon>Agaricomycetes</taxon>
        <taxon>Agaricomycetidae</taxon>
        <taxon>Boletales</taxon>
        <taxon>Paxilineae</taxon>
        <taxon>Paxillaceae</taxon>
        <taxon>Paxillus</taxon>
    </lineage>
</organism>
<feature type="region of interest" description="Disordered" evidence="1">
    <location>
        <begin position="33"/>
        <end position="100"/>
    </location>
</feature>
<evidence type="ECO:0000256" key="1">
    <source>
        <dbReference type="SAM" id="MobiDB-lite"/>
    </source>
</evidence>
<dbReference type="HOGENOM" id="CLU_042422_0_0_1"/>
<dbReference type="InParanoid" id="A0A0D0BXN3"/>
<feature type="compositionally biased region" description="Low complexity" evidence="1">
    <location>
        <begin position="368"/>
        <end position="380"/>
    </location>
</feature>
<dbReference type="EMBL" id="KN827764">
    <property type="protein sequence ID" value="KIK75932.1"/>
    <property type="molecule type" value="Genomic_DNA"/>
</dbReference>
<feature type="region of interest" description="Disordered" evidence="1">
    <location>
        <begin position="368"/>
        <end position="391"/>
    </location>
</feature>
<evidence type="ECO:0000313" key="3">
    <source>
        <dbReference type="Proteomes" id="UP000054538"/>
    </source>
</evidence>
<keyword evidence="3" id="KW-1185">Reference proteome</keyword>
<proteinExistence type="predicted"/>